<keyword evidence="3" id="KW-0158">Chromosome</keyword>
<evidence type="ECO:0000256" key="4">
    <source>
        <dbReference type="ARBA" id="ARBA00022618"/>
    </source>
</evidence>
<gene>
    <name evidence="10" type="primary">cnd3</name>
    <name evidence="10" type="ORF">DNF11_3609</name>
</gene>
<keyword evidence="11" id="KW-1185">Reference proteome</keyword>
<evidence type="ECO:0000259" key="9">
    <source>
        <dbReference type="Pfam" id="PF12719"/>
    </source>
</evidence>
<evidence type="ECO:0000313" key="11">
    <source>
        <dbReference type="Proteomes" id="UP000269793"/>
    </source>
</evidence>
<evidence type="ECO:0000256" key="2">
    <source>
        <dbReference type="ARBA" id="ARBA00006533"/>
    </source>
</evidence>
<dbReference type="VEuPathDB" id="FungiDB:DNF11_3609"/>
<evidence type="ECO:0000256" key="8">
    <source>
        <dbReference type="SAM" id="MobiDB-lite"/>
    </source>
</evidence>
<evidence type="ECO:0000256" key="5">
    <source>
        <dbReference type="ARBA" id="ARBA00022776"/>
    </source>
</evidence>
<reference evidence="10 11" key="1">
    <citation type="submission" date="2018-10" db="EMBL/GenBank/DDBJ databases">
        <title>Complete genome sequence of Malassezia restricta CBS 7877.</title>
        <authorList>
            <person name="Morand S.C."/>
            <person name="Bertignac M."/>
            <person name="Iltis A."/>
            <person name="Kolder I."/>
            <person name="Pirovano W."/>
            <person name="Jourdain R."/>
            <person name="Clavaud C."/>
        </authorList>
    </citation>
    <scope>NUCLEOTIDE SEQUENCE [LARGE SCALE GENOMIC DNA]</scope>
    <source>
        <strain evidence="10 11">CBS 7877</strain>
    </source>
</reference>
<dbReference type="EMBL" id="CP033154">
    <property type="protein sequence ID" value="AYO44559.1"/>
    <property type="molecule type" value="Genomic_DNA"/>
</dbReference>
<dbReference type="AlphaFoldDB" id="A0A3G2SB75"/>
<name>A0A3G2SB75_MALR7</name>
<dbReference type="InterPro" id="IPR025977">
    <property type="entry name" value="Cnd3_C"/>
</dbReference>
<dbReference type="SUPFAM" id="SSF48371">
    <property type="entry name" value="ARM repeat"/>
    <property type="match status" value="1"/>
</dbReference>
<keyword evidence="7" id="KW-0131">Cell cycle</keyword>
<dbReference type="Pfam" id="PF12719">
    <property type="entry name" value="Cnd3"/>
    <property type="match status" value="1"/>
</dbReference>
<feature type="region of interest" description="Disordered" evidence="8">
    <location>
        <begin position="898"/>
        <end position="946"/>
    </location>
</feature>
<proteinExistence type="inferred from homology"/>
<dbReference type="Proteomes" id="UP000269793">
    <property type="component" value="Chromosome VII"/>
</dbReference>
<keyword evidence="4" id="KW-0132">Cell division</keyword>
<evidence type="ECO:0000256" key="1">
    <source>
        <dbReference type="ARBA" id="ARBA00004286"/>
    </source>
</evidence>
<dbReference type="GO" id="GO:0000793">
    <property type="term" value="C:condensed chromosome"/>
    <property type="evidence" value="ECO:0007669"/>
    <property type="project" value="TreeGrafter"/>
</dbReference>
<accession>A0A3G2SB75</accession>
<keyword evidence="5" id="KW-0498">Mitosis</keyword>
<dbReference type="InterPro" id="IPR016024">
    <property type="entry name" value="ARM-type_fold"/>
</dbReference>
<dbReference type="STRING" id="425264.A0A3G2SB75"/>
<dbReference type="PANTHER" id="PTHR14418:SF5">
    <property type="entry name" value="CONDENSIN COMPLEX SUBUNIT 3"/>
    <property type="match status" value="1"/>
</dbReference>
<feature type="domain" description="Nuclear condensin complex subunit 3 C-terminal" evidence="9">
    <location>
        <begin position="546"/>
        <end position="832"/>
    </location>
</feature>
<dbReference type="PANTHER" id="PTHR14418">
    <property type="entry name" value="CONDENSIN COMPLEX SUBUNIT 3-RELATED"/>
    <property type="match status" value="1"/>
</dbReference>
<evidence type="ECO:0000256" key="6">
    <source>
        <dbReference type="ARBA" id="ARBA00023067"/>
    </source>
</evidence>
<evidence type="ECO:0000256" key="7">
    <source>
        <dbReference type="ARBA" id="ARBA00023306"/>
    </source>
</evidence>
<dbReference type="InterPro" id="IPR027165">
    <property type="entry name" value="CND3"/>
</dbReference>
<dbReference type="GO" id="GO:0000796">
    <property type="term" value="C:condensin complex"/>
    <property type="evidence" value="ECO:0007669"/>
    <property type="project" value="InterPro"/>
</dbReference>
<sequence>MRDSVLEQVQAQLPPHFQDAQFSVANHRKNCVSLYRLHARCTQVTEQTERGTRLVGEKAFNETFFGCLHRVLGLKRGVKNADRICKFAATYAAYILGQFAAQDEDTETPAMRFVTILLKHLLKGFRAKNKHVRLRCCHCVSLLINVMDFLDDDLFETLLTMLMERLTDREAAIRVQAVIALARLQTDEDGTEDHTLRLLLHILRHDSSAEVRRAALFNIPPTPTTLPYLLERLQDVDATNRRCVYLGSLKMLLDTQPLIEREDGLTVREALGLGEVSLSEVVRIGLHERDQSVRKAARKLVSMWLEATGFDILTLLNLLHVSRSANGEPVVLALLEDMPALRSQVTEMLSQQDVFWQDMSPAKALLARCFVMYCTTHALERELDTCIPVVTALVFRIQAEYDALNQVLEQQAEEEAQDDDMPILQDNRAMSRVFVVGEMLTIAMYCDYGDEMGRQKMYMLVREMLGNAWLPAELVPRCLDVLLRLSSGHRDFLQMVVELVQSLDEDMVDPDASVRQALSWRQRVHADNPEMTPERAANKAALEARRLLIVQSMLERIACSLQDDTSLEGLIQELIVPTIQSRDVALREQGIVCLGLCSILDGKAALVTFPLLLSQIQRAQGSIRTRCVECLFDLTIVHGIDALCSQSAEVAAENEFDGDREQGLQYARQQMVNFLLSLLEHDDPNVQTIASEGMAKLMLTGTLVEDDVLKSLILTYMSPYTADHSALRQCLSYFLPLFCSSHVRHQHMVQRVFCDTMDVLVSVYEDASVRSQMITPSQMATQFIDWCHPSRLLLSEPDEWIHMDLGIKLLEHALTSTSKELRKALVHVLGKLAWPARPLDSVRATKLDTLAKELRARADDASMRLALSRFEAALAKHTEGLPDAEALASLTPLLASLPPVKSAPASRSAQRRTARSPSTQAETEDEAEEDIEDEEDEEDDEDELAL</sequence>
<dbReference type="InterPro" id="IPR011989">
    <property type="entry name" value="ARM-like"/>
</dbReference>
<feature type="compositionally biased region" description="Acidic residues" evidence="8">
    <location>
        <begin position="922"/>
        <end position="946"/>
    </location>
</feature>
<feature type="compositionally biased region" description="Low complexity" evidence="8">
    <location>
        <begin position="898"/>
        <end position="908"/>
    </location>
</feature>
<dbReference type="GO" id="GO:0051301">
    <property type="term" value="P:cell division"/>
    <property type="evidence" value="ECO:0007669"/>
    <property type="project" value="UniProtKB-KW"/>
</dbReference>
<dbReference type="GO" id="GO:0007076">
    <property type="term" value="P:mitotic chromosome condensation"/>
    <property type="evidence" value="ECO:0007669"/>
    <property type="project" value="InterPro"/>
</dbReference>
<organism evidence="10 11">
    <name type="scientific">Malassezia restricta (strain ATCC 96810 / NBRC 103918 / CBS 7877)</name>
    <name type="common">Seborrheic dermatitis infection agent</name>
    <dbReference type="NCBI Taxonomy" id="425264"/>
    <lineage>
        <taxon>Eukaryota</taxon>
        <taxon>Fungi</taxon>
        <taxon>Dikarya</taxon>
        <taxon>Basidiomycota</taxon>
        <taxon>Ustilaginomycotina</taxon>
        <taxon>Malasseziomycetes</taxon>
        <taxon>Malasseziales</taxon>
        <taxon>Malasseziaceae</taxon>
        <taxon>Malassezia</taxon>
    </lineage>
</organism>
<protein>
    <submittedName>
        <fullName evidence="10">Condensin complex subunit 3</fullName>
    </submittedName>
</protein>
<dbReference type="OrthoDB" id="27187at2759"/>
<evidence type="ECO:0000256" key="3">
    <source>
        <dbReference type="ARBA" id="ARBA00022454"/>
    </source>
</evidence>
<dbReference type="Gene3D" id="1.25.10.10">
    <property type="entry name" value="Leucine-rich Repeat Variant"/>
    <property type="match status" value="2"/>
</dbReference>
<comment type="subcellular location">
    <subcellularLocation>
        <location evidence="1">Chromosome</location>
    </subcellularLocation>
</comment>
<keyword evidence="6" id="KW-0226">DNA condensation</keyword>
<comment type="similarity">
    <text evidence="2">Belongs to the CND3 (condensin subunit 3) family.</text>
</comment>
<evidence type="ECO:0000313" key="10">
    <source>
        <dbReference type="EMBL" id="AYO44559.1"/>
    </source>
</evidence>